<feature type="chain" id="PRO_5040191613" evidence="2">
    <location>
        <begin position="23"/>
        <end position="337"/>
    </location>
</feature>
<reference evidence="3" key="2">
    <citation type="submission" date="2021-08" db="EMBL/GenBank/DDBJ databases">
        <authorList>
            <person name="Gostincar C."/>
            <person name="Sun X."/>
            <person name="Song Z."/>
            <person name="Gunde-Cimerman N."/>
        </authorList>
    </citation>
    <scope>NUCLEOTIDE SEQUENCE</scope>
    <source>
        <strain evidence="3">EXF-9911</strain>
    </source>
</reference>
<dbReference type="OrthoDB" id="3880572at2759"/>
<feature type="signal peptide" evidence="2">
    <location>
        <begin position="1"/>
        <end position="22"/>
    </location>
</feature>
<evidence type="ECO:0000313" key="4">
    <source>
        <dbReference type="Proteomes" id="UP000779574"/>
    </source>
</evidence>
<organism evidence="3 4">
    <name type="scientific">Aureobasidium melanogenum</name>
    <name type="common">Aureobasidium pullulans var. melanogenum</name>
    <dbReference type="NCBI Taxonomy" id="46634"/>
    <lineage>
        <taxon>Eukaryota</taxon>
        <taxon>Fungi</taxon>
        <taxon>Dikarya</taxon>
        <taxon>Ascomycota</taxon>
        <taxon>Pezizomycotina</taxon>
        <taxon>Dothideomycetes</taxon>
        <taxon>Dothideomycetidae</taxon>
        <taxon>Dothideales</taxon>
        <taxon>Saccotheciaceae</taxon>
        <taxon>Aureobasidium</taxon>
    </lineage>
</organism>
<dbReference type="Proteomes" id="UP000779574">
    <property type="component" value="Unassembled WGS sequence"/>
</dbReference>
<sequence length="337" mass="39514">MFLFSLSYLLLTLLSLSTVAHSCRPSVWAVGLRGDQTLDNHLRIVGRPITIREHRLDINGYTASIPDDNKALLEAIRKDPSVGFVVKVPQDYFQKFDQFIKVGWDEDDRDLYQHMLRPTYQWGRLQSRDPENIESGGSLDVHINLVTQFNPNSVSIVPELSKNTYYLKFKSEEQERKSLPLIRGDPRVEDIWPSRCYQNGIRDLIRIDGEDIQDGEDGCVFYLGYRQWYKEPFVTIPSKPSTMTLHPKIRSMRSEALKTFSQRRPQTPTPAPTVHSWEAKLAKDREEQVQRWMLEHEMWKKQARYHQSQQLQRLARMKDDDKRKGIRRDGACMRHGR</sequence>
<dbReference type="AlphaFoldDB" id="A0A9P8E4K6"/>
<name>A0A9P8E4K6_AURME</name>
<evidence type="ECO:0000256" key="1">
    <source>
        <dbReference type="SAM" id="MobiDB-lite"/>
    </source>
</evidence>
<accession>A0A9P8E4K6</accession>
<feature type="non-terminal residue" evidence="3">
    <location>
        <position position="1"/>
    </location>
</feature>
<reference evidence="3" key="1">
    <citation type="journal article" date="2021" name="J Fungi (Basel)">
        <title>Virulence traits and population genomics of the black yeast Aureobasidium melanogenum.</title>
        <authorList>
            <person name="Cernosa A."/>
            <person name="Sun X."/>
            <person name="Gostincar C."/>
            <person name="Fang C."/>
            <person name="Gunde-Cimerman N."/>
            <person name="Song Z."/>
        </authorList>
    </citation>
    <scope>NUCLEOTIDE SEQUENCE</scope>
    <source>
        <strain evidence="3">EXF-9911</strain>
    </source>
</reference>
<evidence type="ECO:0000313" key="3">
    <source>
        <dbReference type="EMBL" id="KAG9679607.1"/>
    </source>
</evidence>
<dbReference type="EMBL" id="JAHFXF010000998">
    <property type="protein sequence ID" value="KAG9679607.1"/>
    <property type="molecule type" value="Genomic_DNA"/>
</dbReference>
<protein>
    <submittedName>
        <fullName evidence="3">Uncharacterized protein</fullName>
    </submittedName>
</protein>
<gene>
    <name evidence="3" type="ORF">KCU76_g15347</name>
</gene>
<feature type="region of interest" description="Disordered" evidence="1">
    <location>
        <begin position="317"/>
        <end position="337"/>
    </location>
</feature>
<evidence type="ECO:0000256" key="2">
    <source>
        <dbReference type="SAM" id="SignalP"/>
    </source>
</evidence>
<keyword evidence="2" id="KW-0732">Signal</keyword>
<comment type="caution">
    <text evidence="3">The sequence shown here is derived from an EMBL/GenBank/DDBJ whole genome shotgun (WGS) entry which is preliminary data.</text>
</comment>
<proteinExistence type="predicted"/>